<name>A0A0L0F986_9EUKA</name>
<dbReference type="Pfam" id="PF09377">
    <property type="entry name" value="SBDS_domain_II"/>
    <property type="match status" value="1"/>
</dbReference>
<feature type="domain" description="Ribosome maturation protein SDO1/SBDS central" evidence="2">
    <location>
        <begin position="44"/>
        <end position="87"/>
    </location>
</feature>
<dbReference type="EMBL" id="KQ245821">
    <property type="protein sequence ID" value="KNC73289.1"/>
    <property type="molecule type" value="Genomic_DNA"/>
</dbReference>
<sequence>MSLDVIRFLHNSIVTRYLQQILDKGQLQVSNHERAHNLENEYLEIATTVAEMCVNPETNRPYPYTVIQTAMKDAHFSVKPNRNVKQQ</sequence>
<dbReference type="PANTHER" id="PTHR10927:SF1">
    <property type="entry name" value="RIBOSOME MATURATION PROTEIN SBDS"/>
    <property type="match status" value="1"/>
</dbReference>
<dbReference type="InterPro" id="IPR037188">
    <property type="entry name" value="Sdo1/SBDS_central_sf"/>
</dbReference>
<keyword evidence="4" id="KW-1185">Reference proteome</keyword>
<dbReference type="RefSeq" id="XP_014147191.1">
    <property type="nucleotide sequence ID" value="XM_014291716.1"/>
</dbReference>
<evidence type="ECO:0000313" key="3">
    <source>
        <dbReference type="EMBL" id="KNC73289.1"/>
    </source>
</evidence>
<dbReference type="eggNOG" id="KOG2917">
    <property type="taxonomic scope" value="Eukaryota"/>
</dbReference>
<dbReference type="GO" id="GO:0042254">
    <property type="term" value="P:ribosome biogenesis"/>
    <property type="evidence" value="ECO:0007669"/>
    <property type="project" value="InterPro"/>
</dbReference>
<evidence type="ECO:0000259" key="2">
    <source>
        <dbReference type="Pfam" id="PF09377"/>
    </source>
</evidence>
<dbReference type="PANTHER" id="PTHR10927">
    <property type="entry name" value="RIBOSOME MATURATION PROTEIN SBDS"/>
    <property type="match status" value="1"/>
</dbReference>
<comment type="similarity">
    <text evidence="1">Belongs to the SDO1/SBDS family.</text>
</comment>
<reference evidence="3 4" key="1">
    <citation type="submission" date="2011-02" db="EMBL/GenBank/DDBJ databases">
        <title>The Genome Sequence of Sphaeroforma arctica JP610.</title>
        <authorList>
            <consortium name="The Broad Institute Genome Sequencing Platform"/>
            <person name="Russ C."/>
            <person name="Cuomo C."/>
            <person name="Young S.K."/>
            <person name="Zeng Q."/>
            <person name="Gargeya S."/>
            <person name="Alvarado L."/>
            <person name="Berlin A."/>
            <person name="Chapman S.B."/>
            <person name="Chen Z."/>
            <person name="Freedman E."/>
            <person name="Gellesch M."/>
            <person name="Goldberg J."/>
            <person name="Griggs A."/>
            <person name="Gujja S."/>
            <person name="Heilman E."/>
            <person name="Heiman D."/>
            <person name="Howarth C."/>
            <person name="Mehta T."/>
            <person name="Neiman D."/>
            <person name="Pearson M."/>
            <person name="Roberts A."/>
            <person name="Saif S."/>
            <person name="Shea T."/>
            <person name="Shenoy N."/>
            <person name="Sisk P."/>
            <person name="Stolte C."/>
            <person name="Sykes S."/>
            <person name="White J."/>
            <person name="Yandava C."/>
            <person name="Burger G."/>
            <person name="Gray M.W."/>
            <person name="Holland P.W.H."/>
            <person name="King N."/>
            <person name="Lang F.B.F."/>
            <person name="Roger A.J."/>
            <person name="Ruiz-Trillo I."/>
            <person name="Haas B."/>
            <person name="Nusbaum C."/>
            <person name="Birren B."/>
        </authorList>
    </citation>
    <scope>NUCLEOTIDE SEQUENCE [LARGE SCALE GENOMIC DNA]</scope>
    <source>
        <strain evidence="3 4">JP610</strain>
    </source>
</reference>
<evidence type="ECO:0000256" key="1">
    <source>
        <dbReference type="ARBA" id="ARBA00007433"/>
    </source>
</evidence>
<proteinExistence type="inferred from homology"/>
<accession>A0A0L0F986</accession>
<dbReference type="InterPro" id="IPR018978">
    <property type="entry name" value="SDO1/SBDS_central"/>
</dbReference>
<dbReference type="AlphaFoldDB" id="A0A0L0F986"/>
<evidence type="ECO:0000313" key="4">
    <source>
        <dbReference type="Proteomes" id="UP000054560"/>
    </source>
</evidence>
<dbReference type="Proteomes" id="UP000054560">
    <property type="component" value="Unassembled WGS sequence"/>
</dbReference>
<dbReference type="Gene3D" id="1.10.10.900">
    <property type="entry name" value="SBDS protein C-terminal domain, subdomain 1"/>
    <property type="match status" value="1"/>
</dbReference>
<dbReference type="GeneID" id="25914656"/>
<dbReference type="OrthoDB" id="10253092at2759"/>
<dbReference type="STRING" id="667725.A0A0L0F986"/>
<organism evidence="3 4">
    <name type="scientific">Sphaeroforma arctica JP610</name>
    <dbReference type="NCBI Taxonomy" id="667725"/>
    <lineage>
        <taxon>Eukaryota</taxon>
        <taxon>Ichthyosporea</taxon>
        <taxon>Ichthyophonida</taxon>
        <taxon>Sphaeroforma</taxon>
    </lineage>
</organism>
<protein>
    <recommendedName>
        <fullName evidence="2">Ribosome maturation protein SDO1/SBDS central domain-containing protein</fullName>
    </recommendedName>
</protein>
<dbReference type="SUPFAM" id="SSF109728">
    <property type="entry name" value="Hypothetical protein AF0491, middle domain"/>
    <property type="match status" value="1"/>
</dbReference>
<dbReference type="InterPro" id="IPR039100">
    <property type="entry name" value="Sdo1/SBDS-like"/>
</dbReference>
<gene>
    <name evidence="3" type="ORF">SARC_14152</name>
</gene>
<feature type="non-terminal residue" evidence="3">
    <location>
        <position position="87"/>
    </location>
</feature>